<dbReference type="PANTHER" id="PTHR43179:SF12">
    <property type="entry name" value="GALACTOFURANOSYLTRANSFERASE GLFT2"/>
    <property type="match status" value="1"/>
</dbReference>
<comment type="similarity">
    <text evidence="1">Belongs to the glycosyltransferase 2 family.</text>
</comment>
<dbReference type="InterPro" id="IPR001173">
    <property type="entry name" value="Glyco_trans_2-like"/>
</dbReference>
<evidence type="ECO:0000256" key="2">
    <source>
        <dbReference type="ARBA" id="ARBA00022676"/>
    </source>
</evidence>
<organism evidence="5 6">
    <name type="scientific">Candidatus Auribacter fodinae</name>
    <dbReference type="NCBI Taxonomy" id="2093366"/>
    <lineage>
        <taxon>Bacteria</taxon>
        <taxon>Pseudomonadati</taxon>
        <taxon>Candidatus Auribacterota</taxon>
        <taxon>Candidatus Auribacteria</taxon>
        <taxon>Candidatus Auribacterales</taxon>
        <taxon>Candidatus Auribacteraceae</taxon>
        <taxon>Candidatus Auribacter</taxon>
    </lineage>
</organism>
<sequence>MNGVSFVIPNWNGLQKLRNTLPNLIEVLKSFPYPNEIIIVDDASTDGSLDYIRLFPQVILGRNISNQGFSRTANRGVELASYDVVFIMSNDIIINPSMSVIFDHFIYDTTFAVSPSVYWMQSKSFAYGKRGVKWEKGCFKVVEYPESNSPVYTLFACGGSAAYDRRLFLDLGGFDVLYHPFYWEEIDLSYRAWKRGYAVIHDPRGKVYNDNTGVIKERHPRWHIQQISGRNSYLFVWKNILNTEMIREHVYNLLPLLFTDLLNARFRFPLCFLRALVRLVSVINGRREEVLGAFVDDVDVISLVNANKQLTVEQCTRLKDMAGTVL</sequence>
<proteinExistence type="inferred from homology"/>
<accession>A0A3A4R4U0</accession>
<dbReference type="SUPFAM" id="SSF53448">
    <property type="entry name" value="Nucleotide-diphospho-sugar transferases"/>
    <property type="match status" value="1"/>
</dbReference>
<protein>
    <submittedName>
        <fullName evidence="5">Glycosyltransferase</fullName>
    </submittedName>
</protein>
<dbReference type="Pfam" id="PF00535">
    <property type="entry name" value="Glycos_transf_2"/>
    <property type="match status" value="1"/>
</dbReference>
<gene>
    <name evidence="5" type="ORF">C4541_02365</name>
</gene>
<feature type="domain" description="Glycosyltransferase 2-like" evidence="4">
    <location>
        <begin position="5"/>
        <end position="168"/>
    </location>
</feature>
<evidence type="ECO:0000256" key="3">
    <source>
        <dbReference type="ARBA" id="ARBA00022679"/>
    </source>
</evidence>
<dbReference type="AlphaFoldDB" id="A0A3A4R4U0"/>
<dbReference type="EMBL" id="QZJZ01000015">
    <property type="protein sequence ID" value="RJP61199.1"/>
    <property type="molecule type" value="Genomic_DNA"/>
</dbReference>
<dbReference type="InterPro" id="IPR029044">
    <property type="entry name" value="Nucleotide-diphossugar_trans"/>
</dbReference>
<keyword evidence="3 5" id="KW-0808">Transferase</keyword>
<dbReference type="GO" id="GO:0016757">
    <property type="term" value="F:glycosyltransferase activity"/>
    <property type="evidence" value="ECO:0007669"/>
    <property type="project" value="UniProtKB-KW"/>
</dbReference>
<evidence type="ECO:0000313" key="6">
    <source>
        <dbReference type="Proteomes" id="UP000266426"/>
    </source>
</evidence>
<name>A0A3A4R4U0_9BACT</name>
<comment type="caution">
    <text evidence="5">The sequence shown here is derived from an EMBL/GenBank/DDBJ whole genome shotgun (WGS) entry which is preliminary data.</text>
</comment>
<reference evidence="5 6" key="1">
    <citation type="journal article" date="2017" name="ISME J.">
        <title>Energy and carbon metabolisms in a deep terrestrial subsurface fluid microbial community.</title>
        <authorList>
            <person name="Momper L."/>
            <person name="Jungbluth S.P."/>
            <person name="Lee M.D."/>
            <person name="Amend J.P."/>
        </authorList>
    </citation>
    <scope>NUCLEOTIDE SEQUENCE [LARGE SCALE GENOMIC DNA]</scope>
    <source>
        <strain evidence="5">SURF_26</strain>
    </source>
</reference>
<dbReference type="Proteomes" id="UP000266426">
    <property type="component" value="Unassembled WGS sequence"/>
</dbReference>
<dbReference type="PANTHER" id="PTHR43179">
    <property type="entry name" value="RHAMNOSYLTRANSFERASE WBBL"/>
    <property type="match status" value="1"/>
</dbReference>
<dbReference type="Gene3D" id="3.90.550.10">
    <property type="entry name" value="Spore Coat Polysaccharide Biosynthesis Protein SpsA, Chain A"/>
    <property type="match status" value="1"/>
</dbReference>
<evidence type="ECO:0000259" key="4">
    <source>
        <dbReference type="Pfam" id="PF00535"/>
    </source>
</evidence>
<evidence type="ECO:0000313" key="5">
    <source>
        <dbReference type="EMBL" id="RJP61199.1"/>
    </source>
</evidence>
<keyword evidence="2" id="KW-0328">Glycosyltransferase</keyword>
<evidence type="ECO:0000256" key="1">
    <source>
        <dbReference type="ARBA" id="ARBA00006739"/>
    </source>
</evidence>